<dbReference type="eggNOG" id="COG0577">
    <property type="taxonomic scope" value="Bacteria"/>
</dbReference>
<dbReference type="InterPro" id="IPR050250">
    <property type="entry name" value="Macrolide_Exporter_MacB"/>
</dbReference>
<feature type="transmembrane region" description="Helical" evidence="7">
    <location>
        <begin position="849"/>
        <end position="874"/>
    </location>
</feature>
<organism evidence="9 10">
    <name type="scientific">Ruminococcus albus 8</name>
    <dbReference type="NCBI Taxonomy" id="246199"/>
    <lineage>
        <taxon>Bacteria</taxon>
        <taxon>Bacillati</taxon>
        <taxon>Bacillota</taxon>
        <taxon>Clostridia</taxon>
        <taxon>Eubacteriales</taxon>
        <taxon>Oscillospiraceae</taxon>
        <taxon>Ruminococcus</taxon>
    </lineage>
</organism>
<evidence type="ECO:0000256" key="3">
    <source>
        <dbReference type="ARBA" id="ARBA00022692"/>
    </source>
</evidence>
<dbReference type="Proteomes" id="UP000004259">
    <property type="component" value="Unassembled WGS sequence"/>
</dbReference>
<dbReference type="InterPro" id="IPR003838">
    <property type="entry name" value="ABC3_permease_C"/>
</dbReference>
<keyword evidence="4 7" id="KW-1133">Transmembrane helix</keyword>
<feature type="transmembrane region" description="Helical" evidence="7">
    <location>
        <begin position="301"/>
        <end position="325"/>
    </location>
</feature>
<comment type="subcellular location">
    <subcellularLocation>
        <location evidence="1">Cell membrane</location>
        <topology evidence="1">Multi-pass membrane protein</topology>
    </subcellularLocation>
</comment>
<proteinExistence type="inferred from homology"/>
<dbReference type="PANTHER" id="PTHR30572">
    <property type="entry name" value="MEMBRANE COMPONENT OF TRANSPORTER-RELATED"/>
    <property type="match status" value="1"/>
</dbReference>
<dbReference type="GO" id="GO:0005886">
    <property type="term" value="C:plasma membrane"/>
    <property type="evidence" value="ECO:0007669"/>
    <property type="project" value="UniProtKB-SubCell"/>
</dbReference>
<dbReference type="EMBL" id="ADKM02000080">
    <property type="protein sequence ID" value="EGC02991.1"/>
    <property type="molecule type" value="Genomic_DNA"/>
</dbReference>
<gene>
    <name evidence="9" type="ORF">CUS_5837</name>
</gene>
<keyword evidence="2" id="KW-1003">Cell membrane</keyword>
<evidence type="ECO:0000256" key="1">
    <source>
        <dbReference type="ARBA" id="ARBA00004651"/>
    </source>
</evidence>
<keyword evidence="3 7" id="KW-0812">Transmembrane</keyword>
<feature type="transmembrane region" description="Helical" evidence="7">
    <location>
        <begin position="21"/>
        <end position="41"/>
    </location>
</feature>
<evidence type="ECO:0000259" key="8">
    <source>
        <dbReference type="Pfam" id="PF02687"/>
    </source>
</evidence>
<feature type="transmembrane region" description="Helical" evidence="7">
    <location>
        <begin position="353"/>
        <end position="377"/>
    </location>
</feature>
<dbReference type="OrthoDB" id="9793166at2"/>
<evidence type="ECO:0000256" key="2">
    <source>
        <dbReference type="ARBA" id="ARBA00022475"/>
    </source>
</evidence>
<dbReference type="Pfam" id="PF02687">
    <property type="entry name" value="FtsX"/>
    <property type="match status" value="2"/>
</dbReference>
<keyword evidence="5 7" id="KW-0472">Membrane</keyword>
<feature type="transmembrane region" description="Helical" evidence="7">
    <location>
        <begin position="795"/>
        <end position="813"/>
    </location>
</feature>
<protein>
    <submittedName>
        <fullName evidence="9">Efflux ABC transporter, permease protein</fullName>
    </submittedName>
</protein>
<evidence type="ECO:0000313" key="10">
    <source>
        <dbReference type="Proteomes" id="UP000004259"/>
    </source>
</evidence>
<evidence type="ECO:0000256" key="4">
    <source>
        <dbReference type="ARBA" id="ARBA00022989"/>
    </source>
</evidence>
<feature type="transmembrane region" description="Helical" evidence="7">
    <location>
        <begin position="886"/>
        <end position="908"/>
    </location>
</feature>
<comment type="similarity">
    <text evidence="6">Belongs to the ABC-4 integral membrane protein family.</text>
</comment>
<feature type="domain" description="ABC3 transporter permease C-terminal" evidence="8">
    <location>
        <begin position="307"/>
        <end position="440"/>
    </location>
</feature>
<name>E9SCC4_RUMAL</name>
<dbReference type="STRING" id="246199.CUS_5837"/>
<dbReference type="AlphaFoldDB" id="E9SCC4"/>
<accession>E9SCC4</accession>
<comment type="caution">
    <text evidence="9">The sequence shown here is derived from an EMBL/GenBank/DDBJ whole genome shotgun (WGS) entry which is preliminary data.</text>
</comment>
<reference evidence="9 10" key="1">
    <citation type="submission" date="2011-02" db="EMBL/GenBank/DDBJ databases">
        <authorList>
            <person name="Nelson K.E."/>
            <person name="Sutton G."/>
            <person name="Torralba M."/>
            <person name="Durkin S."/>
            <person name="Harkins D."/>
            <person name="Montgomery R."/>
            <person name="Ziemer C."/>
            <person name="Klaassens E."/>
            <person name="Ocuiv P."/>
            <person name="Morrison M."/>
        </authorList>
    </citation>
    <scope>NUCLEOTIDE SEQUENCE [LARGE SCALE GENOMIC DNA]</scope>
    <source>
        <strain evidence="9 10">8</strain>
    </source>
</reference>
<evidence type="ECO:0000256" key="7">
    <source>
        <dbReference type="SAM" id="Phobius"/>
    </source>
</evidence>
<evidence type="ECO:0000256" key="6">
    <source>
        <dbReference type="ARBA" id="ARBA00038076"/>
    </source>
</evidence>
<keyword evidence="10" id="KW-1185">Reference proteome</keyword>
<evidence type="ECO:0000256" key="5">
    <source>
        <dbReference type="ARBA" id="ARBA00023136"/>
    </source>
</evidence>
<evidence type="ECO:0000313" key="9">
    <source>
        <dbReference type="EMBL" id="EGC02991.1"/>
    </source>
</evidence>
<dbReference type="GO" id="GO:0022857">
    <property type="term" value="F:transmembrane transporter activity"/>
    <property type="evidence" value="ECO:0007669"/>
    <property type="project" value="TreeGrafter"/>
</dbReference>
<feature type="transmembrane region" description="Helical" evidence="7">
    <location>
        <begin position="487"/>
        <end position="505"/>
    </location>
</feature>
<feature type="domain" description="ABC3 transporter permease C-terminal" evidence="8">
    <location>
        <begin position="799"/>
        <end position="911"/>
    </location>
</feature>
<feature type="transmembrane region" description="Helical" evidence="7">
    <location>
        <begin position="413"/>
        <end position="433"/>
    </location>
</feature>
<dbReference type="PANTHER" id="PTHR30572:SF4">
    <property type="entry name" value="ABC TRANSPORTER PERMEASE YTRF"/>
    <property type="match status" value="1"/>
</dbReference>
<sequence length="925" mass="103096">MMNNIVFRVTRKYMSLNRRRTAIAFMGIVLMVVMMTCVFVGKQTVMAYLDKVASLDKGSWHLIAYDLTPEEAKSIMQMEDVKKTGISEQLYNMEFQATGDPDERPFIDVKAYSAECFEMNNITLAEGRFPENSRELIISKTAIEDGSSIKIGDRITGDFFKRSITNINDKGTLEFPFMGIEVEHGKTAEVPVNFMSYIENDDYVENHTPTGVKGDFTVVGIMERPTFEKISGASISALCGLEEATGDNVNLMIYLDTEKAVGAYDLESRINSMTGRDNRFETNEMLLAFSAMSGDSNINTIVIFVEIFFTVFIMAASVILIYNVFNMSFAERTKYLGMLSSVGATRRQKRQSIYFESFALLLPALPSGILLGMGLVYGASQVLKPRFDTMLSIIKSSLPKDIPLTLSFGVSEILVIIVMCVVTVLVSALIPAIKIGRIAPVESAKGAAETVSKKHYRTSVKALEKGRPELLLAVNSTSRSGHLTKSIIRSIAVFTTLIMVTLYGAQSLIKIVETKTEEDGWMPDFDDYEYVIVDEHAKNSYSNVKEILEKDENVGEIKEIVTTSFDVTVPINKLTDEVFDARKAVYMQFDGNTEEDWEKNREIFMDSMFVNTIEVDDEEFALLASKGNADMDIAEDTSKPAVLLYNESAFSTDFYISGDNCSGYKYILVDNVFNVKKGDEFILNGMNSVKGEVEMKLATAGFVDADSVKGRFRIVPNGFYIFINRAAGELIYDSVDSIPYSCMFFNDDNEESVKRLSQEFSRDNESAMNSAVMARVSELNAAKSIKQVISEIVKILAYCFTAMISLVCLLNLYNSIRGRAAERTKETASLRSIGMTDKQFTKMHNIENIILLSKGLLISAVLCTVLCLILRYVMVRFFGNVRMTSPLLPALGISAAAAVISSVMTGYCSRRSKVDIISEIRRETV</sequence>